<organism evidence="6 7">
    <name type="scientific">Hermanssonia centrifuga</name>
    <dbReference type="NCBI Taxonomy" id="98765"/>
    <lineage>
        <taxon>Eukaryota</taxon>
        <taxon>Fungi</taxon>
        <taxon>Dikarya</taxon>
        <taxon>Basidiomycota</taxon>
        <taxon>Agaricomycotina</taxon>
        <taxon>Agaricomycetes</taxon>
        <taxon>Polyporales</taxon>
        <taxon>Meruliaceae</taxon>
        <taxon>Hermanssonia</taxon>
    </lineage>
</organism>
<dbReference type="InterPro" id="IPR050690">
    <property type="entry name" value="JHDM1_Histone_Demethylase"/>
</dbReference>
<evidence type="ECO:0000313" key="6">
    <source>
        <dbReference type="EMBL" id="THG99033.1"/>
    </source>
</evidence>
<evidence type="ECO:0000256" key="2">
    <source>
        <dbReference type="ARBA" id="ARBA00013246"/>
    </source>
</evidence>
<name>A0A4S4KLB1_9APHY</name>
<dbReference type="Gene3D" id="2.60.120.650">
    <property type="entry name" value="Cupin"/>
    <property type="match status" value="1"/>
</dbReference>
<comment type="caution">
    <text evidence="6">The sequence shown here is derived from an EMBL/GenBank/DDBJ whole genome shotgun (WGS) entry which is preliminary data.</text>
</comment>
<reference evidence="6 7" key="1">
    <citation type="submission" date="2019-02" db="EMBL/GenBank/DDBJ databases">
        <title>Genome sequencing of the rare red list fungi Phlebia centrifuga.</title>
        <authorList>
            <person name="Buettner E."/>
            <person name="Kellner H."/>
        </authorList>
    </citation>
    <scope>NUCLEOTIDE SEQUENCE [LARGE SCALE GENOMIC DNA]</scope>
    <source>
        <strain evidence="6 7">DSM 108282</strain>
    </source>
</reference>
<evidence type="ECO:0000256" key="1">
    <source>
        <dbReference type="ARBA" id="ARBA00001954"/>
    </source>
</evidence>
<evidence type="ECO:0000313" key="7">
    <source>
        <dbReference type="Proteomes" id="UP000309038"/>
    </source>
</evidence>
<dbReference type="Proteomes" id="UP000309038">
    <property type="component" value="Unassembled WGS sequence"/>
</dbReference>
<comment type="catalytic activity">
    <reaction evidence="4">
        <text>N(6),N(6)-dimethyl-L-lysyl(36)-[histone H3] + 2 2-oxoglutarate + 2 O2 = L-lysyl(36)-[histone H3] + 2 formaldehyde + 2 succinate + 2 CO2</text>
        <dbReference type="Rhea" id="RHEA:42032"/>
        <dbReference type="Rhea" id="RHEA-COMP:9785"/>
        <dbReference type="Rhea" id="RHEA-COMP:9787"/>
        <dbReference type="ChEBI" id="CHEBI:15379"/>
        <dbReference type="ChEBI" id="CHEBI:16526"/>
        <dbReference type="ChEBI" id="CHEBI:16810"/>
        <dbReference type="ChEBI" id="CHEBI:16842"/>
        <dbReference type="ChEBI" id="CHEBI:29969"/>
        <dbReference type="ChEBI" id="CHEBI:30031"/>
        <dbReference type="ChEBI" id="CHEBI:61976"/>
        <dbReference type="EC" id="1.14.11.27"/>
    </reaction>
</comment>
<sequence>MARGRRRSTRANNLELSEFVGEDAASPPQAPGSQDSNGSQPTPQEEDRCPACADEAMQGWNAADKESWATAIWKQWISGACVNPSCYDSDLKRVITMKPPARKSSRKRTQRDYAGLNSGHEQDPNRWLRMMQGKDIKSDPFKRMQGSDVTLEWLETDETALREPIVIVEPDGLGMKMPENLTVNDVAEIVGEDTPVEVIGTPPVNLYPHLCAYKIIIFYRCCHTV</sequence>
<dbReference type="EMBL" id="SGPJ01000094">
    <property type="protein sequence ID" value="THG99033.1"/>
    <property type="molecule type" value="Genomic_DNA"/>
</dbReference>
<dbReference type="GO" id="GO:0046872">
    <property type="term" value="F:metal ion binding"/>
    <property type="evidence" value="ECO:0007669"/>
    <property type="project" value="UniProtKB-KW"/>
</dbReference>
<keyword evidence="3" id="KW-0479">Metal-binding</keyword>
<keyword evidence="7" id="KW-1185">Reference proteome</keyword>
<proteinExistence type="predicted"/>
<feature type="region of interest" description="Disordered" evidence="5">
    <location>
        <begin position="98"/>
        <end position="127"/>
    </location>
</feature>
<dbReference type="PANTHER" id="PTHR23123">
    <property type="entry name" value="PHD/F-BOX CONTAINING PROTEIN"/>
    <property type="match status" value="1"/>
</dbReference>
<evidence type="ECO:0000256" key="5">
    <source>
        <dbReference type="SAM" id="MobiDB-lite"/>
    </source>
</evidence>
<dbReference type="EC" id="1.14.11.27" evidence="2"/>
<accession>A0A4S4KLB1</accession>
<dbReference type="AlphaFoldDB" id="A0A4S4KLB1"/>
<evidence type="ECO:0000256" key="4">
    <source>
        <dbReference type="ARBA" id="ARBA00047915"/>
    </source>
</evidence>
<protein>
    <recommendedName>
        <fullName evidence="2">[histone H3]-dimethyl-L-lysine(36) demethylase</fullName>
        <ecNumber evidence="2">1.14.11.27</ecNumber>
    </recommendedName>
</protein>
<feature type="compositionally biased region" description="Basic residues" evidence="5">
    <location>
        <begin position="100"/>
        <end position="109"/>
    </location>
</feature>
<feature type="compositionally biased region" description="Polar residues" evidence="5">
    <location>
        <begin position="31"/>
        <end position="43"/>
    </location>
</feature>
<feature type="region of interest" description="Disordered" evidence="5">
    <location>
        <begin position="1"/>
        <end position="49"/>
    </location>
</feature>
<comment type="cofactor">
    <cofactor evidence="1">
        <name>Fe(2+)</name>
        <dbReference type="ChEBI" id="CHEBI:29033"/>
    </cofactor>
</comment>
<evidence type="ECO:0000256" key="3">
    <source>
        <dbReference type="ARBA" id="ARBA00022723"/>
    </source>
</evidence>
<dbReference type="GO" id="GO:0140680">
    <property type="term" value="F:histone H3K36me/H3K36me2 demethylase activity"/>
    <property type="evidence" value="ECO:0007669"/>
    <property type="project" value="UniProtKB-EC"/>
</dbReference>
<gene>
    <name evidence="6" type="ORF">EW026_g3234</name>
</gene>